<dbReference type="Proteomes" id="UP000011087">
    <property type="component" value="Unassembled WGS sequence"/>
</dbReference>
<proteinExistence type="inferred from homology"/>
<dbReference type="SUPFAM" id="SSF46785">
    <property type="entry name" value="Winged helix' DNA-binding domain"/>
    <property type="match status" value="1"/>
</dbReference>
<name>L1K300_GUITC</name>
<evidence type="ECO:0000313" key="9">
    <source>
        <dbReference type="EMBL" id="EKX55201.1"/>
    </source>
</evidence>
<dbReference type="EnsemblProtists" id="EKX55201">
    <property type="protein sequence ID" value="EKX55201"/>
    <property type="gene ID" value="GUITHDRAFT_98981"/>
</dbReference>
<dbReference type="InterPro" id="IPR055089">
    <property type="entry name" value="COP9_N"/>
</dbReference>
<keyword evidence="5" id="KW-0963">Cytoplasm</keyword>
<evidence type="ECO:0000313" key="10">
    <source>
        <dbReference type="EnsemblProtists" id="EKX55201"/>
    </source>
</evidence>
<feature type="domain" description="PCI" evidence="8">
    <location>
        <begin position="194"/>
        <end position="362"/>
    </location>
</feature>
<dbReference type="AlphaFoldDB" id="L1K300"/>
<dbReference type="Pfam" id="PF01399">
    <property type="entry name" value="PCI"/>
    <property type="match status" value="1"/>
</dbReference>
<dbReference type="Pfam" id="PF22788">
    <property type="entry name" value="COP9_hel_rpt"/>
    <property type="match status" value="1"/>
</dbReference>
<dbReference type="GO" id="GO:0005737">
    <property type="term" value="C:cytoplasm"/>
    <property type="evidence" value="ECO:0007669"/>
    <property type="project" value="UniProtKB-SubCell"/>
</dbReference>
<evidence type="ECO:0000313" key="11">
    <source>
        <dbReference type="Proteomes" id="UP000011087"/>
    </source>
</evidence>
<comment type="subcellular location">
    <subcellularLocation>
        <location evidence="2">Cytoplasm</location>
    </subcellularLocation>
    <subcellularLocation>
        <location evidence="1">Nucleus</location>
    </subcellularLocation>
</comment>
<protein>
    <recommendedName>
        <fullName evidence="4">COP9 signalosome complex subunit 3</fullName>
    </recommendedName>
</protein>
<organism evidence="9">
    <name type="scientific">Guillardia theta (strain CCMP2712)</name>
    <name type="common">Cryptophyte</name>
    <dbReference type="NCBI Taxonomy" id="905079"/>
    <lineage>
        <taxon>Eukaryota</taxon>
        <taxon>Cryptophyceae</taxon>
        <taxon>Pyrenomonadales</taxon>
        <taxon>Geminigeraceae</taxon>
        <taxon>Guillardia</taxon>
    </lineage>
</organism>
<keyword evidence="11" id="KW-1185">Reference proteome</keyword>
<dbReference type="PROSITE" id="PS50250">
    <property type="entry name" value="PCI"/>
    <property type="match status" value="1"/>
</dbReference>
<reference evidence="10" key="3">
    <citation type="submission" date="2015-06" db="UniProtKB">
        <authorList>
            <consortium name="EnsemblProtists"/>
        </authorList>
    </citation>
    <scope>IDENTIFICATION</scope>
</reference>
<accession>L1K300</accession>
<dbReference type="RefSeq" id="XP_005842181.1">
    <property type="nucleotide sequence ID" value="XM_005842124.1"/>
</dbReference>
<evidence type="ECO:0000256" key="3">
    <source>
        <dbReference type="ARBA" id="ARBA00007084"/>
    </source>
</evidence>
<dbReference type="EMBL" id="JH992965">
    <property type="protein sequence ID" value="EKX55201.1"/>
    <property type="molecule type" value="Genomic_DNA"/>
</dbReference>
<evidence type="ECO:0000256" key="4">
    <source>
        <dbReference type="ARBA" id="ARBA00014878"/>
    </source>
</evidence>
<dbReference type="SMART" id="SM00088">
    <property type="entry name" value="PINT"/>
    <property type="match status" value="1"/>
</dbReference>
<dbReference type="PANTHER" id="PTHR10758">
    <property type="entry name" value="26S PROTEASOME NON-ATPASE REGULATORY SUBUNIT 3/COP9 SIGNALOSOME COMPLEX SUBUNIT 3"/>
    <property type="match status" value="1"/>
</dbReference>
<dbReference type="GO" id="GO:0006511">
    <property type="term" value="P:ubiquitin-dependent protein catabolic process"/>
    <property type="evidence" value="ECO:0007669"/>
    <property type="project" value="TreeGrafter"/>
</dbReference>
<sequence length="441" mass="50035">MEGIIHRIQGLSGKQDDWRSLVQQLDNNLDFLCQSRLAIDEIYGQLNPESHGIGCVYLLYCKTKDAERSSSDEMFIQQVRDLCVSGNPEQLKFVRSKFCEVCRIFTEICRESASRAMFGITPLCVGISKVRPSPEHLTSIHADLLQLCLVAKVFKPALPIVSQRILYVTKDCVQPRDFLLYYYYGGMLYTALKDYNKALDMFQLAFTMPCHALNEILVETYKKYVLVSLIVHGEVQSLPKYSTNIVQRLIKNCCAEYNEIANACSANKLDELRNCVEKHKNLLTKNQNLGLAMQMIDSMCSRSIQRLTETFVTLSLTDIAQEVKLPDAESARSQVLRMIEREQIVATIDEEKGMVSFDTEPDKATSQQLLLRLSKQIEVAMELNEKLRQADEDISANAAYLSKVSIQERQLRWGDSEWAATGAEEMLDVGEKPAGFNFGRS</sequence>
<dbReference type="InterPro" id="IPR050756">
    <property type="entry name" value="CSN3"/>
</dbReference>
<evidence type="ECO:0000256" key="5">
    <source>
        <dbReference type="ARBA" id="ARBA00022490"/>
    </source>
</evidence>
<evidence type="ECO:0000259" key="8">
    <source>
        <dbReference type="PROSITE" id="PS50250"/>
    </source>
</evidence>
<dbReference type="PaxDb" id="55529-EKX55201"/>
<dbReference type="GO" id="GO:0008180">
    <property type="term" value="C:COP9 signalosome"/>
    <property type="evidence" value="ECO:0007669"/>
    <property type="project" value="UniProtKB-KW"/>
</dbReference>
<gene>
    <name evidence="9" type="ORF">GUITHDRAFT_98981</name>
</gene>
<dbReference type="GeneID" id="17311961"/>
<evidence type="ECO:0000256" key="6">
    <source>
        <dbReference type="ARBA" id="ARBA00022790"/>
    </source>
</evidence>
<keyword evidence="7" id="KW-0539">Nucleus</keyword>
<dbReference type="HOGENOM" id="CLU_028825_0_1_1"/>
<dbReference type="PANTHER" id="PTHR10758:SF1">
    <property type="entry name" value="COP9 SIGNALOSOME COMPLEX SUBUNIT 3"/>
    <property type="match status" value="1"/>
</dbReference>
<dbReference type="eggNOG" id="KOG2582">
    <property type="taxonomic scope" value="Eukaryota"/>
</dbReference>
<dbReference type="STRING" id="905079.L1K300"/>
<evidence type="ECO:0000256" key="2">
    <source>
        <dbReference type="ARBA" id="ARBA00004496"/>
    </source>
</evidence>
<reference evidence="11" key="2">
    <citation type="submission" date="2012-11" db="EMBL/GenBank/DDBJ databases">
        <authorList>
            <person name="Kuo A."/>
            <person name="Curtis B.A."/>
            <person name="Tanifuji G."/>
            <person name="Burki F."/>
            <person name="Gruber A."/>
            <person name="Irimia M."/>
            <person name="Maruyama S."/>
            <person name="Arias M.C."/>
            <person name="Ball S.G."/>
            <person name="Gile G.H."/>
            <person name="Hirakawa Y."/>
            <person name="Hopkins J.F."/>
            <person name="Rensing S.A."/>
            <person name="Schmutz J."/>
            <person name="Symeonidi A."/>
            <person name="Elias M."/>
            <person name="Eveleigh R.J."/>
            <person name="Herman E.K."/>
            <person name="Klute M.J."/>
            <person name="Nakayama T."/>
            <person name="Obornik M."/>
            <person name="Reyes-Prieto A."/>
            <person name="Armbrust E.V."/>
            <person name="Aves S.J."/>
            <person name="Beiko R.G."/>
            <person name="Coutinho P."/>
            <person name="Dacks J.B."/>
            <person name="Durnford D.G."/>
            <person name="Fast N.M."/>
            <person name="Green B.R."/>
            <person name="Grisdale C."/>
            <person name="Hempe F."/>
            <person name="Henrissat B."/>
            <person name="Hoppner M.P."/>
            <person name="Ishida K.-I."/>
            <person name="Kim E."/>
            <person name="Koreny L."/>
            <person name="Kroth P.G."/>
            <person name="Liu Y."/>
            <person name="Malik S.-B."/>
            <person name="Maier U.G."/>
            <person name="McRose D."/>
            <person name="Mock T."/>
            <person name="Neilson J.A."/>
            <person name="Onodera N.T."/>
            <person name="Poole A.M."/>
            <person name="Pritham E.J."/>
            <person name="Richards T.A."/>
            <person name="Rocap G."/>
            <person name="Roy S.W."/>
            <person name="Sarai C."/>
            <person name="Schaack S."/>
            <person name="Shirato S."/>
            <person name="Slamovits C.H."/>
            <person name="Spencer D.F."/>
            <person name="Suzuki S."/>
            <person name="Worden A.Z."/>
            <person name="Zauner S."/>
            <person name="Barry K."/>
            <person name="Bell C."/>
            <person name="Bharti A.K."/>
            <person name="Crow J.A."/>
            <person name="Grimwood J."/>
            <person name="Kramer R."/>
            <person name="Lindquist E."/>
            <person name="Lucas S."/>
            <person name="Salamov A."/>
            <person name="McFadden G.I."/>
            <person name="Lane C.E."/>
            <person name="Keeling P.J."/>
            <person name="Gray M.W."/>
            <person name="Grigoriev I.V."/>
            <person name="Archibald J.M."/>
        </authorList>
    </citation>
    <scope>NUCLEOTIDE SEQUENCE</scope>
    <source>
        <strain evidence="11">CCMP2712</strain>
    </source>
</reference>
<comment type="similarity">
    <text evidence="3">Belongs to the CSN3 family.</text>
</comment>
<dbReference type="InterPro" id="IPR000717">
    <property type="entry name" value="PCI_dom"/>
</dbReference>
<dbReference type="OMA" id="NHYHDLV"/>
<dbReference type="OrthoDB" id="29061at2759"/>
<keyword evidence="6" id="KW-0736">Signalosome</keyword>
<dbReference type="KEGG" id="gtt:GUITHDRAFT_98981"/>
<reference evidence="9 11" key="1">
    <citation type="journal article" date="2012" name="Nature">
        <title>Algal genomes reveal evolutionary mosaicism and the fate of nucleomorphs.</title>
        <authorList>
            <consortium name="DOE Joint Genome Institute"/>
            <person name="Curtis B.A."/>
            <person name="Tanifuji G."/>
            <person name="Burki F."/>
            <person name="Gruber A."/>
            <person name="Irimia M."/>
            <person name="Maruyama S."/>
            <person name="Arias M.C."/>
            <person name="Ball S.G."/>
            <person name="Gile G.H."/>
            <person name="Hirakawa Y."/>
            <person name="Hopkins J.F."/>
            <person name="Kuo A."/>
            <person name="Rensing S.A."/>
            <person name="Schmutz J."/>
            <person name="Symeonidi A."/>
            <person name="Elias M."/>
            <person name="Eveleigh R.J."/>
            <person name="Herman E.K."/>
            <person name="Klute M.J."/>
            <person name="Nakayama T."/>
            <person name="Obornik M."/>
            <person name="Reyes-Prieto A."/>
            <person name="Armbrust E.V."/>
            <person name="Aves S.J."/>
            <person name="Beiko R.G."/>
            <person name="Coutinho P."/>
            <person name="Dacks J.B."/>
            <person name="Durnford D.G."/>
            <person name="Fast N.M."/>
            <person name="Green B.R."/>
            <person name="Grisdale C.J."/>
            <person name="Hempel F."/>
            <person name="Henrissat B."/>
            <person name="Hoppner M.P."/>
            <person name="Ishida K."/>
            <person name="Kim E."/>
            <person name="Koreny L."/>
            <person name="Kroth P.G."/>
            <person name="Liu Y."/>
            <person name="Malik S.B."/>
            <person name="Maier U.G."/>
            <person name="McRose D."/>
            <person name="Mock T."/>
            <person name="Neilson J.A."/>
            <person name="Onodera N.T."/>
            <person name="Poole A.M."/>
            <person name="Pritham E.J."/>
            <person name="Richards T.A."/>
            <person name="Rocap G."/>
            <person name="Roy S.W."/>
            <person name="Sarai C."/>
            <person name="Schaack S."/>
            <person name="Shirato S."/>
            <person name="Slamovits C.H."/>
            <person name="Spencer D.F."/>
            <person name="Suzuki S."/>
            <person name="Worden A.Z."/>
            <person name="Zauner S."/>
            <person name="Barry K."/>
            <person name="Bell C."/>
            <person name="Bharti A.K."/>
            <person name="Crow J.A."/>
            <person name="Grimwood J."/>
            <person name="Kramer R."/>
            <person name="Lindquist E."/>
            <person name="Lucas S."/>
            <person name="Salamov A."/>
            <person name="McFadden G.I."/>
            <person name="Lane C.E."/>
            <person name="Keeling P.J."/>
            <person name="Gray M.W."/>
            <person name="Grigoriev I.V."/>
            <person name="Archibald J.M."/>
        </authorList>
    </citation>
    <scope>NUCLEOTIDE SEQUENCE</scope>
    <source>
        <strain evidence="9 11">CCMP2712</strain>
    </source>
</reference>
<dbReference type="InterPro" id="IPR036390">
    <property type="entry name" value="WH_DNA-bd_sf"/>
</dbReference>
<evidence type="ECO:0000256" key="1">
    <source>
        <dbReference type="ARBA" id="ARBA00004123"/>
    </source>
</evidence>
<evidence type="ECO:0000256" key="7">
    <source>
        <dbReference type="ARBA" id="ARBA00023242"/>
    </source>
</evidence>